<name>A0ABD6EYQ3_9BILA</name>
<organism evidence="1 2">
    <name type="scientific">Gnathostoma spinigerum</name>
    <dbReference type="NCBI Taxonomy" id="75299"/>
    <lineage>
        <taxon>Eukaryota</taxon>
        <taxon>Metazoa</taxon>
        <taxon>Ecdysozoa</taxon>
        <taxon>Nematoda</taxon>
        <taxon>Chromadorea</taxon>
        <taxon>Rhabditida</taxon>
        <taxon>Spirurina</taxon>
        <taxon>Gnathostomatomorpha</taxon>
        <taxon>Gnathostomatoidea</taxon>
        <taxon>Gnathostomatidae</taxon>
        <taxon>Gnathostoma</taxon>
    </lineage>
</organism>
<keyword evidence="2" id="KW-1185">Reference proteome</keyword>
<proteinExistence type="predicted"/>
<protein>
    <submittedName>
        <fullName evidence="1">Uncharacterized protein</fullName>
    </submittedName>
</protein>
<feature type="non-terminal residue" evidence="1">
    <location>
        <position position="1"/>
    </location>
</feature>
<evidence type="ECO:0000313" key="1">
    <source>
        <dbReference type="EMBL" id="MFH4984888.1"/>
    </source>
</evidence>
<dbReference type="Gene3D" id="1.20.1050.10">
    <property type="match status" value="1"/>
</dbReference>
<gene>
    <name evidence="1" type="ORF">AB6A40_011597</name>
</gene>
<reference evidence="1 2" key="1">
    <citation type="submission" date="2024-08" db="EMBL/GenBank/DDBJ databases">
        <title>Gnathostoma spinigerum genome.</title>
        <authorList>
            <person name="Gonzalez-Bertolin B."/>
            <person name="Monzon S."/>
            <person name="Zaballos A."/>
            <person name="Jimenez P."/>
            <person name="Dekumyoy P."/>
            <person name="Varona S."/>
            <person name="Cuesta I."/>
            <person name="Sumanam S."/>
            <person name="Adisakwattana P."/>
            <person name="Gasser R.B."/>
            <person name="Hernandez-Gonzalez A."/>
            <person name="Young N.D."/>
            <person name="Perteguer M.J."/>
        </authorList>
    </citation>
    <scope>NUCLEOTIDE SEQUENCE [LARGE SCALE GENOMIC DNA]</scope>
    <source>
        <strain evidence="1">AL3</strain>
        <tissue evidence="1">Liver</tissue>
    </source>
</reference>
<evidence type="ECO:0000313" key="2">
    <source>
        <dbReference type="Proteomes" id="UP001608902"/>
    </source>
</evidence>
<dbReference type="EMBL" id="JBGFUD010022861">
    <property type="protein sequence ID" value="MFH4984888.1"/>
    <property type="molecule type" value="Genomic_DNA"/>
</dbReference>
<sequence>FRYDVDVDKFPVIKRISDTLSEIPAFKRSHPNNQPDAEEH</sequence>
<dbReference type="Proteomes" id="UP001608902">
    <property type="component" value="Unassembled WGS sequence"/>
</dbReference>
<accession>A0ABD6EYQ3</accession>
<dbReference type="SUPFAM" id="SSF47616">
    <property type="entry name" value="GST C-terminal domain-like"/>
    <property type="match status" value="1"/>
</dbReference>
<dbReference type="InterPro" id="IPR036282">
    <property type="entry name" value="Glutathione-S-Trfase_C_sf"/>
</dbReference>
<dbReference type="AlphaFoldDB" id="A0ABD6EYQ3"/>
<comment type="caution">
    <text evidence="1">The sequence shown here is derived from an EMBL/GenBank/DDBJ whole genome shotgun (WGS) entry which is preliminary data.</text>
</comment>